<accession>A0ABW8TFX0</accession>
<keyword evidence="1" id="KW-0175">Coiled coil</keyword>
<keyword evidence="3" id="KW-1185">Reference proteome</keyword>
<feature type="coiled-coil region" evidence="1">
    <location>
        <begin position="12"/>
        <end position="39"/>
    </location>
</feature>
<name>A0ABW8TFX0_9CLOT</name>
<dbReference type="Proteomes" id="UP001623592">
    <property type="component" value="Unassembled WGS sequence"/>
</dbReference>
<evidence type="ECO:0000256" key="1">
    <source>
        <dbReference type="SAM" id="Coils"/>
    </source>
</evidence>
<protein>
    <submittedName>
        <fullName evidence="2">Uncharacterized protein</fullName>
    </submittedName>
</protein>
<dbReference type="EMBL" id="JBJIAA010000007">
    <property type="protein sequence ID" value="MFL0250642.1"/>
    <property type="molecule type" value="Genomic_DNA"/>
</dbReference>
<organism evidence="2 3">
    <name type="scientific">Clostridium neuense</name>
    <dbReference type="NCBI Taxonomy" id="1728934"/>
    <lineage>
        <taxon>Bacteria</taxon>
        <taxon>Bacillati</taxon>
        <taxon>Bacillota</taxon>
        <taxon>Clostridia</taxon>
        <taxon>Eubacteriales</taxon>
        <taxon>Clostridiaceae</taxon>
        <taxon>Clostridium</taxon>
    </lineage>
</organism>
<gene>
    <name evidence="2" type="ORF">ACJDT4_09440</name>
</gene>
<evidence type="ECO:0000313" key="3">
    <source>
        <dbReference type="Proteomes" id="UP001623592"/>
    </source>
</evidence>
<comment type="caution">
    <text evidence="2">The sequence shown here is derived from an EMBL/GenBank/DDBJ whole genome shotgun (WGS) entry which is preliminary data.</text>
</comment>
<evidence type="ECO:0000313" key="2">
    <source>
        <dbReference type="EMBL" id="MFL0250642.1"/>
    </source>
</evidence>
<sequence>MQKLNDIIVNFNELTIEELQQLKQEVVEHINAKRENKQVIYVHDCCYSSNYHRGKYKHFAKLLTSIDDTKTNGFAFNGKFLKVDKENLVEKENYVVEVCNCSIRLYKVEEDSINLILEGNSRQYVSFIREAKRLTGL</sequence>
<dbReference type="RefSeq" id="WP_406787307.1">
    <property type="nucleotide sequence ID" value="NZ_JBJIAA010000007.1"/>
</dbReference>
<reference evidence="2 3" key="1">
    <citation type="submission" date="2024-11" db="EMBL/GenBank/DDBJ databases">
        <authorList>
            <person name="Heng Y.C."/>
            <person name="Lim A.C.H."/>
            <person name="Lee J.K.Y."/>
            <person name="Kittelmann S."/>
        </authorList>
    </citation>
    <scope>NUCLEOTIDE SEQUENCE [LARGE SCALE GENOMIC DNA]</scope>
    <source>
        <strain evidence="2 3">WILCCON 0114</strain>
    </source>
</reference>
<proteinExistence type="predicted"/>